<dbReference type="AlphaFoldDB" id="A0AAN5C6C3"/>
<evidence type="ECO:0000313" key="2">
    <source>
        <dbReference type="EMBL" id="GMR30589.1"/>
    </source>
</evidence>
<name>A0AAN5C6C3_9BILA</name>
<keyword evidence="1" id="KW-1133">Transmembrane helix</keyword>
<evidence type="ECO:0000313" key="3">
    <source>
        <dbReference type="Proteomes" id="UP001328107"/>
    </source>
</evidence>
<keyword evidence="3" id="KW-1185">Reference proteome</keyword>
<proteinExistence type="predicted"/>
<evidence type="ECO:0000256" key="1">
    <source>
        <dbReference type="SAM" id="Phobius"/>
    </source>
</evidence>
<sequence>MYLSCPTINRSLSSCCDQLTMCPHLGRNKIVCASRATSCLSDVRSKEGNGFTNGNCDRALERTRQYLSLDYLLENSLKKDRQRPDAFADPSLLYGLLLIISISWGICLLLVTCMHCRIRAENQSKK</sequence>
<protein>
    <submittedName>
        <fullName evidence="2">Uncharacterized protein</fullName>
    </submittedName>
</protein>
<comment type="caution">
    <text evidence="2">The sequence shown here is derived from an EMBL/GenBank/DDBJ whole genome shotgun (WGS) entry which is preliminary data.</text>
</comment>
<keyword evidence="1" id="KW-0472">Membrane</keyword>
<keyword evidence="1" id="KW-0812">Transmembrane</keyword>
<feature type="non-terminal residue" evidence="2">
    <location>
        <position position="126"/>
    </location>
</feature>
<dbReference type="Proteomes" id="UP001328107">
    <property type="component" value="Unassembled WGS sequence"/>
</dbReference>
<dbReference type="EMBL" id="BTRK01000001">
    <property type="protein sequence ID" value="GMR30589.1"/>
    <property type="molecule type" value="Genomic_DNA"/>
</dbReference>
<gene>
    <name evidence="2" type="ORF">PMAYCL1PPCAC_00784</name>
</gene>
<accession>A0AAN5C6C3</accession>
<feature type="transmembrane region" description="Helical" evidence="1">
    <location>
        <begin position="92"/>
        <end position="116"/>
    </location>
</feature>
<organism evidence="2 3">
    <name type="scientific">Pristionchus mayeri</name>
    <dbReference type="NCBI Taxonomy" id="1317129"/>
    <lineage>
        <taxon>Eukaryota</taxon>
        <taxon>Metazoa</taxon>
        <taxon>Ecdysozoa</taxon>
        <taxon>Nematoda</taxon>
        <taxon>Chromadorea</taxon>
        <taxon>Rhabditida</taxon>
        <taxon>Rhabditina</taxon>
        <taxon>Diplogasteromorpha</taxon>
        <taxon>Diplogasteroidea</taxon>
        <taxon>Neodiplogasteridae</taxon>
        <taxon>Pristionchus</taxon>
    </lineage>
</organism>
<reference evidence="3" key="1">
    <citation type="submission" date="2022-10" db="EMBL/GenBank/DDBJ databases">
        <title>Genome assembly of Pristionchus species.</title>
        <authorList>
            <person name="Yoshida K."/>
            <person name="Sommer R.J."/>
        </authorList>
    </citation>
    <scope>NUCLEOTIDE SEQUENCE [LARGE SCALE GENOMIC DNA]</scope>
    <source>
        <strain evidence="3">RS5460</strain>
    </source>
</reference>